<feature type="region of interest" description="Disordered" evidence="10">
    <location>
        <begin position="71"/>
        <end position="92"/>
    </location>
</feature>
<comment type="subcellular location">
    <subcellularLocation>
        <location evidence="8 9">Nucleus</location>
    </subcellularLocation>
</comment>
<feature type="domain" description="Dof-type" evidence="11">
    <location>
        <begin position="30"/>
        <end position="84"/>
    </location>
</feature>
<evidence type="ECO:0000256" key="2">
    <source>
        <dbReference type="ARBA" id="ARBA00022771"/>
    </source>
</evidence>
<dbReference type="InterPro" id="IPR003851">
    <property type="entry name" value="Znf_Dof"/>
</dbReference>
<keyword evidence="4 9" id="KW-0805">Transcription regulation</keyword>
<evidence type="ECO:0000259" key="11">
    <source>
        <dbReference type="PROSITE" id="PS50884"/>
    </source>
</evidence>
<reference evidence="12" key="2">
    <citation type="submission" date="2020-06" db="EMBL/GenBank/DDBJ databases">
        <title>Helianthus annuus Genome sequencing and assembly Release 2.</title>
        <authorList>
            <person name="Gouzy J."/>
            <person name="Langlade N."/>
            <person name="Munos S."/>
        </authorList>
    </citation>
    <scope>NUCLEOTIDE SEQUENCE</scope>
    <source>
        <tissue evidence="12">Leaves</tissue>
    </source>
</reference>
<keyword evidence="6 9" id="KW-0804">Transcription</keyword>
<dbReference type="GO" id="GO:0003677">
    <property type="term" value="F:DNA binding"/>
    <property type="evidence" value="ECO:0007669"/>
    <property type="project" value="UniProtKB-UniRule"/>
</dbReference>
<dbReference type="InterPro" id="IPR045174">
    <property type="entry name" value="Dof"/>
</dbReference>
<evidence type="ECO:0000256" key="4">
    <source>
        <dbReference type="ARBA" id="ARBA00023015"/>
    </source>
</evidence>
<dbReference type="Gramene" id="mRNA:HanXRQr2_Chr08g0339961">
    <property type="protein sequence ID" value="mRNA:HanXRQr2_Chr08g0339961"/>
    <property type="gene ID" value="HanXRQr2_Chr08g0339961"/>
</dbReference>
<dbReference type="GO" id="GO:0008270">
    <property type="term" value="F:zinc ion binding"/>
    <property type="evidence" value="ECO:0007669"/>
    <property type="project" value="UniProtKB-KW"/>
</dbReference>
<gene>
    <name evidence="12" type="ORF">HanXRQr2_Chr08g0339961</name>
</gene>
<keyword evidence="3 9" id="KW-0862">Zinc</keyword>
<dbReference type="GO" id="GO:0003700">
    <property type="term" value="F:DNA-binding transcription factor activity"/>
    <property type="evidence" value="ECO:0007669"/>
    <property type="project" value="UniProtKB-UniRule"/>
</dbReference>
<evidence type="ECO:0000313" key="13">
    <source>
        <dbReference type="Proteomes" id="UP000215914"/>
    </source>
</evidence>
<accession>A0A9K3IEK7</accession>
<dbReference type="PROSITE" id="PS01361">
    <property type="entry name" value="ZF_DOF_1"/>
    <property type="match status" value="1"/>
</dbReference>
<evidence type="ECO:0000256" key="3">
    <source>
        <dbReference type="ARBA" id="ARBA00022833"/>
    </source>
</evidence>
<sequence>MDAGQWSKGLGVVKSMEEKKNIRPQKPQALNCPRCNSAHTKFCYYNNYSLSQPRYFCKTCRRYWTDGGSLRNVPVGGGSRRNKRSSSSSSSSSLPAAAAAAAIAKNQYHMIAPPIASLIPQNPSKTIIQGQGQSQSQVQGQDLNLGYTNISLQFGNLPYNPNTTTTTSSSQFSAMEFLKSGFSDSRNQVMMNTNTMIMNPPAGLNFSLDGFDQNGGGYHHHHHVQGGGGMTNHQSTMSTITTTAGTSANARILFPFQDLKPIPTSNSELFEATKGQGESSTGYWGTGELGGGSWFSFDFSNFWF</sequence>
<keyword evidence="1 9" id="KW-0479">Metal-binding</keyword>
<comment type="caution">
    <text evidence="12">The sequence shown here is derived from an EMBL/GenBank/DDBJ whole genome shotgun (WGS) entry which is preliminary data.</text>
</comment>
<evidence type="ECO:0000256" key="6">
    <source>
        <dbReference type="ARBA" id="ARBA00023163"/>
    </source>
</evidence>
<protein>
    <recommendedName>
        <fullName evidence="9">Dof zinc finger protein</fullName>
    </recommendedName>
</protein>
<evidence type="ECO:0000256" key="1">
    <source>
        <dbReference type="ARBA" id="ARBA00022723"/>
    </source>
</evidence>
<evidence type="ECO:0000256" key="8">
    <source>
        <dbReference type="PROSITE-ProRule" id="PRU00071"/>
    </source>
</evidence>
<dbReference type="EMBL" id="MNCJ02000323">
    <property type="protein sequence ID" value="KAF5795463.1"/>
    <property type="molecule type" value="Genomic_DNA"/>
</dbReference>
<keyword evidence="7 8" id="KW-0539">Nucleus</keyword>
<reference evidence="12" key="1">
    <citation type="journal article" date="2017" name="Nature">
        <title>The sunflower genome provides insights into oil metabolism, flowering and Asterid evolution.</title>
        <authorList>
            <person name="Badouin H."/>
            <person name="Gouzy J."/>
            <person name="Grassa C.J."/>
            <person name="Murat F."/>
            <person name="Staton S.E."/>
            <person name="Cottret L."/>
            <person name="Lelandais-Briere C."/>
            <person name="Owens G.L."/>
            <person name="Carrere S."/>
            <person name="Mayjonade B."/>
            <person name="Legrand L."/>
            <person name="Gill N."/>
            <person name="Kane N.C."/>
            <person name="Bowers J.E."/>
            <person name="Hubner S."/>
            <person name="Bellec A."/>
            <person name="Berard A."/>
            <person name="Berges H."/>
            <person name="Blanchet N."/>
            <person name="Boniface M.C."/>
            <person name="Brunel D."/>
            <person name="Catrice O."/>
            <person name="Chaidir N."/>
            <person name="Claudel C."/>
            <person name="Donnadieu C."/>
            <person name="Faraut T."/>
            <person name="Fievet G."/>
            <person name="Helmstetter N."/>
            <person name="King M."/>
            <person name="Knapp S.J."/>
            <person name="Lai Z."/>
            <person name="Le Paslier M.C."/>
            <person name="Lippi Y."/>
            <person name="Lorenzon L."/>
            <person name="Mandel J.R."/>
            <person name="Marage G."/>
            <person name="Marchand G."/>
            <person name="Marquand E."/>
            <person name="Bret-Mestries E."/>
            <person name="Morien E."/>
            <person name="Nambeesan S."/>
            <person name="Nguyen T."/>
            <person name="Pegot-Espagnet P."/>
            <person name="Pouilly N."/>
            <person name="Raftis F."/>
            <person name="Sallet E."/>
            <person name="Schiex T."/>
            <person name="Thomas J."/>
            <person name="Vandecasteele C."/>
            <person name="Vares D."/>
            <person name="Vear F."/>
            <person name="Vautrin S."/>
            <person name="Crespi M."/>
            <person name="Mangin B."/>
            <person name="Burke J.M."/>
            <person name="Salse J."/>
            <person name="Munos S."/>
            <person name="Vincourt P."/>
            <person name="Rieseberg L.H."/>
            <person name="Langlade N.B."/>
        </authorList>
    </citation>
    <scope>NUCLEOTIDE SEQUENCE</scope>
    <source>
        <tissue evidence="12">Leaves</tissue>
    </source>
</reference>
<proteinExistence type="predicted"/>
<dbReference type="GO" id="GO:0005634">
    <property type="term" value="C:nucleus"/>
    <property type="evidence" value="ECO:0007669"/>
    <property type="project" value="UniProtKB-SubCell"/>
</dbReference>
<keyword evidence="2 8" id="KW-0863">Zinc-finger</keyword>
<evidence type="ECO:0000256" key="5">
    <source>
        <dbReference type="ARBA" id="ARBA00023125"/>
    </source>
</evidence>
<dbReference type="Pfam" id="PF02701">
    <property type="entry name" value="Zn_ribbon_Dof"/>
    <property type="match status" value="1"/>
</dbReference>
<dbReference type="PANTHER" id="PTHR31992">
    <property type="entry name" value="DOF ZINC FINGER PROTEIN DOF1.4-RELATED"/>
    <property type="match status" value="1"/>
</dbReference>
<comment type="function">
    <text evidence="9">Transcription factor that binds specifically to a 5'-AA[AG]G-3' consensus core sequence.</text>
</comment>
<dbReference type="Proteomes" id="UP000215914">
    <property type="component" value="Unassembled WGS sequence"/>
</dbReference>
<dbReference type="AlphaFoldDB" id="A0A9K3IEK7"/>
<keyword evidence="5 8" id="KW-0238">DNA-binding</keyword>
<evidence type="ECO:0000256" key="9">
    <source>
        <dbReference type="RuleBase" id="RU369094"/>
    </source>
</evidence>
<evidence type="ECO:0000256" key="7">
    <source>
        <dbReference type="ARBA" id="ARBA00023242"/>
    </source>
</evidence>
<organism evidence="12 13">
    <name type="scientific">Helianthus annuus</name>
    <name type="common">Common sunflower</name>
    <dbReference type="NCBI Taxonomy" id="4232"/>
    <lineage>
        <taxon>Eukaryota</taxon>
        <taxon>Viridiplantae</taxon>
        <taxon>Streptophyta</taxon>
        <taxon>Embryophyta</taxon>
        <taxon>Tracheophyta</taxon>
        <taxon>Spermatophyta</taxon>
        <taxon>Magnoliopsida</taxon>
        <taxon>eudicotyledons</taxon>
        <taxon>Gunneridae</taxon>
        <taxon>Pentapetalae</taxon>
        <taxon>asterids</taxon>
        <taxon>campanulids</taxon>
        <taxon>Asterales</taxon>
        <taxon>Asteraceae</taxon>
        <taxon>Asteroideae</taxon>
        <taxon>Heliantheae alliance</taxon>
        <taxon>Heliantheae</taxon>
        <taxon>Helianthus</taxon>
    </lineage>
</organism>
<dbReference type="PANTHER" id="PTHR31992:SF281">
    <property type="entry name" value="DOF ZINC FINGER PROTEIN"/>
    <property type="match status" value="1"/>
</dbReference>
<evidence type="ECO:0000313" key="12">
    <source>
        <dbReference type="EMBL" id="KAF5795463.1"/>
    </source>
</evidence>
<evidence type="ECO:0000256" key="10">
    <source>
        <dbReference type="SAM" id="MobiDB-lite"/>
    </source>
</evidence>
<keyword evidence="13" id="KW-1185">Reference proteome</keyword>
<name>A0A9K3IEK7_HELAN</name>
<dbReference type="PROSITE" id="PS50884">
    <property type="entry name" value="ZF_DOF_2"/>
    <property type="match status" value="1"/>
</dbReference>